<gene>
    <name evidence="4" type="ORF">C8035_v008971</name>
</gene>
<dbReference type="AlphaFoldDB" id="A0A4R8QGW3"/>
<feature type="domain" description="CCHC-type" evidence="3">
    <location>
        <begin position="278"/>
        <end position="293"/>
    </location>
</feature>
<dbReference type="Gene3D" id="4.10.60.10">
    <property type="entry name" value="Zinc finger, CCHC-type"/>
    <property type="match status" value="1"/>
</dbReference>
<dbReference type="SUPFAM" id="SSF57756">
    <property type="entry name" value="Retrovirus zinc finger-like domains"/>
    <property type="match status" value="1"/>
</dbReference>
<feature type="region of interest" description="Disordered" evidence="2">
    <location>
        <begin position="86"/>
        <end position="253"/>
    </location>
</feature>
<comment type="caution">
    <text evidence="4">The sequence shown here is derived from an EMBL/GenBank/DDBJ whole genome shotgun (WGS) entry which is preliminary data.</text>
</comment>
<accession>A0A4R8QGW3</accession>
<dbReference type="InterPro" id="IPR036875">
    <property type="entry name" value="Znf_CCHC_sf"/>
</dbReference>
<dbReference type="SMART" id="SM00343">
    <property type="entry name" value="ZnF_C2HC"/>
    <property type="match status" value="1"/>
</dbReference>
<name>A0A4R8QGW3_9PEZI</name>
<feature type="region of interest" description="Disordered" evidence="2">
    <location>
        <begin position="282"/>
        <end position="307"/>
    </location>
</feature>
<reference evidence="4 5" key="1">
    <citation type="submission" date="2018-11" db="EMBL/GenBank/DDBJ databases">
        <title>Genome sequence and assembly of Colletotrichum spinosum.</title>
        <authorList>
            <person name="Gan P."/>
            <person name="Shirasu K."/>
        </authorList>
    </citation>
    <scope>NUCLEOTIDE SEQUENCE [LARGE SCALE GENOMIC DNA]</scope>
    <source>
        <strain evidence="4 5">CBS 515.97</strain>
    </source>
</reference>
<evidence type="ECO:0000259" key="3">
    <source>
        <dbReference type="PROSITE" id="PS50158"/>
    </source>
</evidence>
<feature type="compositionally biased region" description="Basic and acidic residues" evidence="2">
    <location>
        <begin position="232"/>
        <end position="244"/>
    </location>
</feature>
<protein>
    <recommendedName>
        <fullName evidence="3">CCHC-type domain-containing protein</fullName>
    </recommendedName>
</protein>
<dbReference type="InterPro" id="IPR001878">
    <property type="entry name" value="Znf_CCHC"/>
</dbReference>
<keyword evidence="1" id="KW-0479">Metal-binding</keyword>
<keyword evidence="5" id="KW-1185">Reference proteome</keyword>
<evidence type="ECO:0000256" key="1">
    <source>
        <dbReference type="PROSITE-ProRule" id="PRU00047"/>
    </source>
</evidence>
<feature type="region of interest" description="Disordered" evidence="2">
    <location>
        <begin position="25"/>
        <end position="62"/>
    </location>
</feature>
<sequence length="307" mass="33140">MVTNLAPETPPSRGISSRLLTMKFMQRAATSGSPAEPSPEEPSSKRRKFQNSPLTGDFHSFDQSAVQAALQAQEAKRLSALEASRGDLADSHWVLDGQWGSGSDKKADAAPSVVYVGYADIDGGSGDDDDEEGLQQVGRKKIGNYGKNKDVKVHFPPVGEEDPLTRQQKVAVEEDSDSSSSSSNDEDDSDDEEDSDDEVDTPVSKPKAKKKVVEGLASGGHGRTRVNLQPKKSVESQKAREFRDKRMKKEVKLNKLSSISGGFTSPAANNSHMANLNCHNCGKVGHKALDCPNKQKGGKRKSFGKSR</sequence>
<keyword evidence="1" id="KW-0862">Zinc</keyword>
<evidence type="ECO:0000256" key="2">
    <source>
        <dbReference type="SAM" id="MobiDB-lite"/>
    </source>
</evidence>
<dbReference type="PROSITE" id="PS50158">
    <property type="entry name" value="ZF_CCHC"/>
    <property type="match status" value="1"/>
</dbReference>
<dbReference type="GO" id="GO:0008270">
    <property type="term" value="F:zinc ion binding"/>
    <property type="evidence" value="ECO:0007669"/>
    <property type="project" value="UniProtKB-KW"/>
</dbReference>
<evidence type="ECO:0000313" key="4">
    <source>
        <dbReference type="EMBL" id="TDZ37150.1"/>
    </source>
</evidence>
<proteinExistence type="predicted"/>
<keyword evidence="1" id="KW-0863">Zinc-finger</keyword>
<organism evidence="4 5">
    <name type="scientific">Colletotrichum spinosum</name>
    <dbReference type="NCBI Taxonomy" id="1347390"/>
    <lineage>
        <taxon>Eukaryota</taxon>
        <taxon>Fungi</taxon>
        <taxon>Dikarya</taxon>
        <taxon>Ascomycota</taxon>
        <taxon>Pezizomycotina</taxon>
        <taxon>Sordariomycetes</taxon>
        <taxon>Hypocreomycetidae</taxon>
        <taxon>Glomerellales</taxon>
        <taxon>Glomerellaceae</taxon>
        <taxon>Colletotrichum</taxon>
        <taxon>Colletotrichum orbiculare species complex</taxon>
    </lineage>
</organism>
<feature type="compositionally biased region" description="Acidic residues" evidence="2">
    <location>
        <begin position="184"/>
        <end position="200"/>
    </location>
</feature>
<dbReference type="GO" id="GO:0003676">
    <property type="term" value="F:nucleic acid binding"/>
    <property type="evidence" value="ECO:0007669"/>
    <property type="project" value="InterPro"/>
</dbReference>
<dbReference type="Pfam" id="PF00098">
    <property type="entry name" value="zf-CCHC"/>
    <property type="match status" value="1"/>
</dbReference>
<feature type="compositionally biased region" description="Basic residues" evidence="2">
    <location>
        <begin position="296"/>
        <end position="307"/>
    </location>
</feature>
<dbReference type="EMBL" id="QAPG01000026">
    <property type="protein sequence ID" value="TDZ37150.1"/>
    <property type="molecule type" value="Genomic_DNA"/>
</dbReference>
<dbReference type="Proteomes" id="UP000295083">
    <property type="component" value="Unassembled WGS sequence"/>
</dbReference>
<evidence type="ECO:0000313" key="5">
    <source>
        <dbReference type="Proteomes" id="UP000295083"/>
    </source>
</evidence>